<keyword evidence="8" id="KW-0694">RNA-binding</keyword>
<keyword evidence="7" id="KW-0699">rRNA-binding</keyword>
<keyword evidence="4 9" id="KW-0489">Methyltransferase</keyword>
<evidence type="ECO:0000256" key="4">
    <source>
        <dbReference type="ARBA" id="ARBA00022603"/>
    </source>
</evidence>
<sequence length="284" mass="32611">MTINFVICNASLELYFGNKKYNQTKLTLLQEHIHNTRSSNDVDSLNDDLDEEPVQINLKRRSSARRDWSEVRPDIVHFCLLAFHDSILNKEGIIQVYVQTLDRKLFKISKDFRVPRTFKVFNKVFANYLHSNSKNLTTESGEVLVELLDQPLESLIPEGSKRIAVDNQCPNCNLSALISDLKPLIDDSWFFISVSPTRPLDSICPSGVVDVSKVHKRILSRDTIKRSPADTNHLEALEHSYLNYKHEIKKSCKYDHCISIKEYNLSCLANCFTLICTLESALDY</sequence>
<reference evidence="9" key="1">
    <citation type="submission" date="2022-07" db="EMBL/GenBank/DDBJ databases">
        <title>Evaluation of T. orientalis genome assembly methods using nanopore sequencing and analysis of variation between genomes.</title>
        <authorList>
            <person name="Yam J."/>
            <person name="Micallef M.L."/>
            <person name="Liu M."/>
            <person name="Djordjevic S.P."/>
            <person name="Bogema D.R."/>
            <person name="Jenkins C."/>
        </authorList>
    </citation>
    <scope>NUCLEOTIDE SEQUENCE</scope>
    <source>
        <strain evidence="9">Fish Creek</strain>
    </source>
</reference>
<dbReference type="GO" id="GO:0070037">
    <property type="term" value="F:rRNA (pseudouridine) methyltransferase activity"/>
    <property type="evidence" value="ECO:0007669"/>
    <property type="project" value="InterPro"/>
</dbReference>
<keyword evidence="2" id="KW-0690">Ribosome biogenesis</keyword>
<dbReference type="PANTHER" id="PTHR12636:SF5">
    <property type="entry name" value="RIBOSOMAL RNA SMALL SUBUNIT METHYLTRANSFERASE NEP1"/>
    <property type="match status" value="1"/>
</dbReference>
<evidence type="ECO:0000256" key="2">
    <source>
        <dbReference type="ARBA" id="ARBA00022517"/>
    </source>
</evidence>
<dbReference type="Gene3D" id="3.40.1280.10">
    <property type="match status" value="1"/>
</dbReference>
<organism evidence="9 10">
    <name type="scientific">Theileria orientalis</name>
    <dbReference type="NCBI Taxonomy" id="68886"/>
    <lineage>
        <taxon>Eukaryota</taxon>
        <taxon>Sar</taxon>
        <taxon>Alveolata</taxon>
        <taxon>Apicomplexa</taxon>
        <taxon>Aconoidasida</taxon>
        <taxon>Piroplasmida</taxon>
        <taxon>Theileriidae</taxon>
        <taxon>Theileria</taxon>
    </lineage>
</organism>
<dbReference type="EC" id="2.1.1.260" evidence="9"/>
<evidence type="ECO:0000256" key="3">
    <source>
        <dbReference type="ARBA" id="ARBA00022552"/>
    </source>
</evidence>
<accession>A0A976M6S4</accession>
<protein>
    <submittedName>
        <fullName evidence="9">Ribosome biogenesis protein</fullName>
        <ecNumber evidence="9">2.1.1.260</ecNumber>
    </submittedName>
</protein>
<keyword evidence="5 9" id="KW-0808">Transferase</keyword>
<keyword evidence="6" id="KW-0949">S-adenosyl-L-methionine</keyword>
<dbReference type="GO" id="GO:0032040">
    <property type="term" value="C:small-subunit processome"/>
    <property type="evidence" value="ECO:0007669"/>
    <property type="project" value="TreeGrafter"/>
</dbReference>
<keyword evidence="3" id="KW-0698">rRNA processing</keyword>
<evidence type="ECO:0000256" key="7">
    <source>
        <dbReference type="ARBA" id="ARBA00022730"/>
    </source>
</evidence>
<evidence type="ECO:0000256" key="6">
    <source>
        <dbReference type="ARBA" id="ARBA00022691"/>
    </source>
</evidence>
<dbReference type="Proteomes" id="UP000244803">
    <property type="component" value="Chromosome 3"/>
</dbReference>
<dbReference type="EMBL" id="CP056066">
    <property type="protein sequence ID" value="UKJ88744.1"/>
    <property type="molecule type" value="Genomic_DNA"/>
</dbReference>
<dbReference type="CDD" id="cd18088">
    <property type="entry name" value="Nep1-like"/>
    <property type="match status" value="1"/>
</dbReference>
<dbReference type="InterPro" id="IPR029026">
    <property type="entry name" value="tRNA_m1G_MTases_N"/>
</dbReference>
<gene>
    <name evidence="9" type="ORF">MACJ_001989</name>
</gene>
<comment type="similarity">
    <text evidence="1">Belongs to the class IV-like SAM-binding methyltransferase superfamily. RNA methyltransferase NEP1 family.</text>
</comment>
<dbReference type="PANTHER" id="PTHR12636">
    <property type="entry name" value="NEP1/MRA1"/>
    <property type="match status" value="1"/>
</dbReference>
<dbReference type="AlphaFoldDB" id="A0A976M6S4"/>
<dbReference type="InterPro" id="IPR005304">
    <property type="entry name" value="Rbsml_bgen_MeTrfase_EMG1/NEP1"/>
</dbReference>
<evidence type="ECO:0000313" key="9">
    <source>
        <dbReference type="EMBL" id="UKJ88744.1"/>
    </source>
</evidence>
<evidence type="ECO:0000256" key="8">
    <source>
        <dbReference type="ARBA" id="ARBA00022884"/>
    </source>
</evidence>
<dbReference type="GO" id="GO:0070475">
    <property type="term" value="P:rRNA base methylation"/>
    <property type="evidence" value="ECO:0007669"/>
    <property type="project" value="InterPro"/>
</dbReference>
<dbReference type="GO" id="GO:0019843">
    <property type="term" value="F:rRNA binding"/>
    <property type="evidence" value="ECO:0007669"/>
    <property type="project" value="UniProtKB-KW"/>
</dbReference>
<dbReference type="OrthoDB" id="269804at2759"/>
<proteinExistence type="inferred from homology"/>
<name>A0A976M6S4_THEOR</name>
<evidence type="ECO:0000256" key="5">
    <source>
        <dbReference type="ARBA" id="ARBA00022679"/>
    </source>
</evidence>
<evidence type="ECO:0000313" key="10">
    <source>
        <dbReference type="Proteomes" id="UP000244803"/>
    </source>
</evidence>
<dbReference type="SUPFAM" id="SSF75217">
    <property type="entry name" value="alpha/beta knot"/>
    <property type="match status" value="1"/>
</dbReference>
<dbReference type="InterPro" id="IPR029028">
    <property type="entry name" value="Alpha/beta_knot_MTases"/>
</dbReference>
<dbReference type="Pfam" id="PF03587">
    <property type="entry name" value="EMG1"/>
    <property type="match status" value="1"/>
</dbReference>
<evidence type="ECO:0000256" key="1">
    <source>
        <dbReference type="ARBA" id="ARBA00008115"/>
    </source>
</evidence>